<feature type="chain" id="PRO_5042213001" description="GH18 domain-containing protein" evidence="7">
    <location>
        <begin position="20"/>
        <end position="428"/>
    </location>
</feature>
<dbReference type="EMBL" id="JASPKZ010010052">
    <property type="protein sequence ID" value="KAJ9575276.1"/>
    <property type="molecule type" value="Genomic_DNA"/>
</dbReference>
<evidence type="ECO:0000256" key="5">
    <source>
        <dbReference type="ARBA" id="ARBA00023157"/>
    </source>
</evidence>
<reference evidence="9" key="2">
    <citation type="submission" date="2023-05" db="EMBL/GenBank/DDBJ databases">
        <authorList>
            <person name="Fouks B."/>
        </authorList>
    </citation>
    <scope>NUCLEOTIDE SEQUENCE</scope>
    <source>
        <strain evidence="9">Stay&amp;Tobe</strain>
        <tissue evidence="9">Testes</tissue>
    </source>
</reference>
<dbReference type="InterPro" id="IPR029070">
    <property type="entry name" value="Chitinase_insertion_sf"/>
</dbReference>
<dbReference type="Proteomes" id="UP001233999">
    <property type="component" value="Unassembled WGS sequence"/>
</dbReference>
<feature type="signal peptide" evidence="7">
    <location>
        <begin position="1"/>
        <end position="19"/>
    </location>
</feature>
<keyword evidence="10" id="KW-1185">Reference proteome</keyword>
<protein>
    <recommendedName>
        <fullName evidence="8">GH18 domain-containing protein</fullName>
    </recommendedName>
</protein>
<dbReference type="InterPro" id="IPR050314">
    <property type="entry name" value="Glycosyl_Hydrlase_18"/>
</dbReference>
<dbReference type="FunFam" id="3.20.20.80:FF:000071">
    <property type="entry name" value="Imaginal disc growth factor"/>
    <property type="match status" value="1"/>
</dbReference>
<evidence type="ECO:0000256" key="2">
    <source>
        <dbReference type="ARBA" id="ARBA00006606"/>
    </source>
</evidence>
<dbReference type="PANTHER" id="PTHR11177">
    <property type="entry name" value="CHITINASE"/>
    <property type="match status" value="1"/>
</dbReference>
<evidence type="ECO:0000256" key="6">
    <source>
        <dbReference type="ARBA" id="ARBA00023180"/>
    </source>
</evidence>
<keyword evidence="5" id="KW-1015">Disulfide bond</keyword>
<dbReference type="GO" id="GO:0005975">
    <property type="term" value="P:carbohydrate metabolic process"/>
    <property type="evidence" value="ECO:0007669"/>
    <property type="project" value="InterPro"/>
</dbReference>
<dbReference type="Pfam" id="PF00704">
    <property type="entry name" value="Glyco_hydro_18"/>
    <property type="match status" value="1"/>
</dbReference>
<keyword evidence="4 7" id="KW-0732">Signal</keyword>
<reference evidence="9" key="1">
    <citation type="journal article" date="2023" name="IScience">
        <title>Live-bearing cockroach genome reveals convergent evolutionary mechanisms linked to viviparity in insects and beyond.</title>
        <authorList>
            <person name="Fouks B."/>
            <person name="Harrison M.C."/>
            <person name="Mikhailova A.A."/>
            <person name="Marchal E."/>
            <person name="English S."/>
            <person name="Carruthers M."/>
            <person name="Jennings E.C."/>
            <person name="Chiamaka E.L."/>
            <person name="Frigard R.A."/>
            <person name="Pippel M."/>
            <person name="Attardo G.M."/>
            <person name="Benoit J.B."/>
            <person name="Bornberg-Bauer E."/>
            <person name="Tobe S.S."/>
        </authorList>
    </citation>
    <scope>NUCLEOTIDE SEQUENCE</scope>
    <source>
        <strain evidence="9">Stay&amp;Tobe</strain>
    </source>
</reference>
<comment type="caution">
    <text evidence="9">The sequence shown here is derived from an EMBL/GenBank/DDBJ whole genome shotgun (WGS) entry which is preliminary data.</text>
</comment>
<dbReference type="InterPro" id="IPR017853">
    <property type="entry name" value="GH"/>
</dbReference>
<dbReference type="Gene3D" id="3.10.50.10">
    <property type="match status" value="1"/>
</dbReference>
<evidence type="ECO:0000313" key="9">
    <source>
        <dbReference type="EMBL" id="KAJ9575276.1"/>
    </source>
</evidence>
<evidence type="ECO:0000256" key="1">
    <source>
        <dbReference type="ARBA" id="ARBA00004613"/>
    </source>
</evidence>
<dbReference type="SUPFAM" id="SSF51445">
    <property type="entry name" value="(Trans)glycosidases"/>
    <property type="match status" value="1"/>
</dbReference>
<dbReference type="InterPro" id="IPR011583">
    <property type="entry name" value="Chitinase_II/V-like_cat"/>
</dbReference>
<dbReference type="GO" id="GO:0008061">
    <property type="term" value="F:chitin binding"/>
    <property type="evidence" value="ECO:0007669"/>
    <property type="project" value="InterPro"/>
</dbReference>
<dbReference type="InterPro" id="IPR001223">
    <property type="entry name" value="Glyco_hydro18_cat"/>
</dbReference>
<keyword evidence="6" id="KW-0325">Glycoprotein</keyword>
<dbReference type="GO" id="GO:0006032">
    <property type="term" value="P:chitin catabolic process"/>
    <property type="evidence" value="ECO:0007669"/>
    <property type="project" value="TreeGrafter"/>
</dbReference>
<evidence type="ECO:0000259" key="8">
    <source>
        <dbReference type="PROSITE" id="PS51910"/>
    </source>
</evidence>
<evidence type="ECO:0000256" key="4">
    <source>
        <dbReference type="ARBA" id="ARBA00022729"/>
    </source>
</evidence>
<dbReference type="PANTHER" id="PTHR11177:SF235">
    <property type="entry name" value="CHITINASE-LIKE PROTEIN IDGF1-RELATED"/>
    <property type="match status" value="1"/>
</dbReference>
<comment type="similarity">
    <text evidence="2">Belongs to the glycosyl hydrolase 18 family. IDGF subfamily.</text>
</comment>
<evidence type="ECO:0000256" key="3">
    <source>
        <dbReference type="ARBA" id="ARBA00022525"/>
    </source>
</evidence>
<proteinExistence type="inferred from homology"/>
<gene>
    <name evidence="9" type="ORF">L9F63_025770</name>
</gene>
<dbReference type="SMART" id="SM00636">
    <property type="entry name" value="Glyco_18"/>
    <property type="match status" value="1"/>
</dbReference>
<dbReference type="Gene3D" id="3.20.20.80">
    <property type="entry name" value="Glycosidases"/>
    <property type="match status" value="1"/>
</dbReference>
<accession>A0AAD8E366</accession>
<keyword evidence="3" id="KW-0964">Secreted</keyword>
<organism evidence="9 10">
    <name type="scientific">Diploptera punctata</name>
    <name type="common">Pacific beetle cockroach</name>
    <dbReference type="NCBI Taxonomy" id="6984"/>
    <lineage>
        <taxon>Eukaryota</taxon>
        <taxon>Metazoa</taxon>
        <taxon>Ecdysozoa</taxon>
        <taxon>Arthropoda</taxon>
        <taxon>Hexapoda</taxon>
        <taxon>Insecta</taxon>
        <taxon>Pterygota</taxon>
        <taxon>Neoptera</taxon>
        <taxon>Polyneoptera</taxon>
        <taxon>Dictyoptera</taxon>
        <taxon>Blattodea</taxon>
        <taxon>Blaberoidea</taxon>
        <taxon>Blaberidae</taxon>
        <taxon>Diplopterinae</taxon>
        <taxon>Diploptera</taxon>
    </lineage>
</organism>
<feature type="domain" description="GH18" evidence="8">
    <location>
        <begin position="20"/>
        <end position="428"/>
    </location>
</feature>
<dbReference type="SUPFAM" id="SSF54556">
    <property type="entry name" value="Chitinase insertion domain"/>
    <property type="match status" value="1"/>
</dbReference>
<dbReference type="PROSITE" id="PS51910">
    <property type="entry name" value="GH18_2"/>
    <property type="match status" value="1"/>
</dbReference>
<sequence>MELMRILLCVSLAICAAHAARVVCYMDSRARIRQGTGKFEAPTDLEPALSTCTHVVYGFAVIDGATNKLVPLDEYQELDSGKGYYRAVTNLKKRYPGLNILLSVGGNADPDNDKYLTLDSRKAFVNSARILLRQYAFDGLDLAWQFPEIRPKKDRGTFGSIWHGIKKTFGYSHSHKDEKAEEHRDGFTKLVKDLKNSLKPDGLMLTLTALPNTDPSIYYDLKDIEPNLDFINVMAFNYTAPERKPDEADYPAALYQAGGRRHKSAESGKIYIFRNGTLSNKIILGIPTFGETWKLTEDSKISGVPPINTDGPGEAGPYTKTPGLLSYAEVCTLLPNSNVKTTAAPHLLRLVTDPSHKLGSYAFRFPQSDTEGVWVAYEDPDTAGYKGAYVKNKSLGGIAIWDLTLDDFRGVCNGERFPILKAAKRTIL</sequence>
<comment type="subcellular location">
    <subcellularLocation>
        <location evidence="1">Secreted</location>
    </subcellularLocation>
</comment>
<dbReference type="GO" id="GO:0005576">
    <property type="term" value="C:extracellular region"/>
    <property type="evidence" value="ECO:0007669"/>
    <property type="project" value="UniProtKB-SubCell"/>
</dbReference>
<dbReference type="AlphaFoldDB" id="A0AAD8E366"/>
<evidence type="ECO:0000256" key="7">
    <source>
        <dbReference type="SAM" id="SignalP"/>
    </source>
</evidence>
<dbReference type="GO" id="GO:0004568">
    <property type="term" value="F:chitinase activity"/>
    <property type="evidence" value="ECO:0007669"/>
    <property type="project" value="TreeGrafter"/>
</dbReference>
<name>A0AAD8E366_DIPPU</name>
<evidence type="ECO:0000313" key="10">
    <source>
        <dbReference type="Proteomes" id="UP001233999"/>
    </source>
</evidence>